<dbReference type="EMBL" id="CP039347">
    <property type="protein sequence ID" value="QCD87762.1"/>
    <property type="molecule type" value="Genomic_DNA"/>
</dbReference>
<dbReference type="AlphaFoldDB" id="A0A4D6LGJ8"/>
<reference evidence="1 2" key="1">
    <citation type="submission" date="2019-04" db="EMBL/GenBank/DDBJ databases">
        <title>An improved genome assembly and genetic linkage map for asparagus bean, Vigna unguiculata ssp. sesquipedialis.</title>
        <authorList>
            <person name="Xia Q."/>
            <person name="Zhang R."/>
            <person name="Dong Y."/>
        </authorList>
    </citation>
    <scope>NUCLEOTIDE SEQUENCE [LARGE SCALE GENOMIC DNA]</scope>
    <source>
        <tissue evidence="1">Leaf</tissue>
    </source>
</reference>
<accession>A0A4D6LGJ8</accession>
<sequence>MAVVVAEMQRFEKDVDVVVLKWVCERIKACVWKKEKVEIGWERERKTENRDRKRERECEVGAWCL</sequence>
<gene>
    <name evidence="1" type="ORF">DEO72_LG3g2302</name>
</gene>
<protein>
    <submittedName>
        <fullName evidence="1">Uncharacterized protein</fullName>
    </submittedName>
</protein>
<name>A0A4D6LGJ8_VIGUN</name>
<evidence type="ECO:0000313" key="1">
    <source>
        <dbReference type="EMBL" id="QCD87762.1"/>
    </source>
</evidence>
<dbReference type="Proteomes" id="UP000501690">
    <property type="component" value="Linkage Group LG3"/>
</dbReference>
<proteinExistence type="predicted"/>
<keyword evidence="2" id="KW-1185">Reference proteome</keyword>
<evidence type="ECO:0000313" key="2">
    <source>
        <dbReference type="Proteomes" id="UP000501690"/>
    </source>
</evidence>
<organism evidence="1 2">
    <name type="scientific">Vigna unguiculata</name>
    <name type="common">Cowpea</name>
    <dbReference type="NCBI Taxonomy" id="3917"/>
    <lineage>
        <taxon>Eukaryota</taxon>
        <taxon>Viridiplantae</taxon>
        <taxon>Streptophyta</taxon>
        <taxon>Embryophyta</taxon>
        <taxon>Tracheophyta</taxon>
        <taxon>Spermatophyta</taxon>
        <taxon>Magnoliopsida</taxon>
        <taxon>eudicotyledons</taxon>
        <taxon>Gunneridae</taxon>
        <taxon>Pentapetalae</taxon>
        <taxon>rosids</taxon>
        <taxon>fabids</taxon>
        <taxon>Fabales</taxon>
        <taxon>Fabaceae</taxon>
        <taxon>Papilionoideae</taxon>
        <taxon>50 kb inversion clade</taxon>
        <taxon>NPAAA clade</taxon>
        <taxon>indigoferoid/millettioid clade</taxon>
        <taxon>Phaseoleae</taxon>
        <taxon>Vigna</taxon>
    </lineage>
</organism>